<dbReference type="InterPro" id="IPR032816">
    <property type="entry name" value="VTT_dom"/>
</dbReference>
<organism evidence="9 10">
    <name type="scientific">Geodermatophilus obscurus</name>
    <dbReference type="NCBI Taxonomy" id="1861"/>
    <lineage>
        <taxon>Bacteria</taxon>
        <taxon>Bacillati</taxon>
        <taxon>Actinomycetota</taxon>
        <taxon>Actinomycetes</taxon>
        <taxon>Geodermatophilales</taxon>
        <taxon>Geodermatophilaceae</taxon>
        <taxon>Geodermatophilus</taxon>
    </lineage>
</organism>
<keyword evidence="5 7" id="KW-1133">Transmembrane helix</keyword>
<sequence>MIDSLLDTVIALMSSPWVYLLIALVALADALIPLAPSETVVITAGVFAASGSTNLLLVVASAAAGALAGDHLSYLIGRLTSRWTTGRDPTGWQARAMSRVDSLLSERRGMALVVARYIPGGRTAVTLSMGALRHPLGDFSRWDALAAFSWALYCTGIGVIGGSAFADDPFSAVILGMAIAIAIAGLAEVIRHVRQRGRLITTAERAMATPASADSQTLLPDEALRLPGTGIRGRGVVNAGGSRPAVLDSTLSPGVAATAPDRRWATSDGAMA</sequence>
<proteinExistence type="inferred from homology"/>
<keyword evidence="10" id="KW-1185">Reference proteome</keyword>
<reference evidence="10" key="1">
    <citation type="submission" date="2016-10" db="EMBL/GenBank/DDBJ databases">
        <authorList>
            <person name="Varghese N."/>
            <person name="Submissions S."/>
        </authorList>
    </citation>
    <scope>NUCLEOTIDE SEQUENCE [LARGE SCALE GENOMIC DNA]</scope>
    <source>
        <strain evidence="10">DSM 43161</strain>
    </source>
</reference>
<gene>
    <name evidence="9" type="ORF">SAMN05660359_00441</name>
</gene>
<dbReference type="RefSeq" id="WP_075011851.1">
    <property type="nucleotide sequence ID" value="NZ_FOWE01000001.1"/>
</dbReference>
<dbReference type="InterPro" id="IPR051311">
    <property type="entry name" value="DedA_domain"/>
</dbReference>
<keyword evidence="6 7" id="KW-0472">Membrane</keyword>
<feature type="transmembrane region" description="Helical" evidence="7">
    <location>
        <begin position="55"/>
        <end position="77"/>
    </location>
</feature>
<evidence type="ECO:0000256" key="6">
    <source>
        <dbReference type="ARBA" id="ARBA00023136"/>
    </source>
</evidence>
<feature type="transmembrane region" description="Helical" evidence="7">
    <location>
        <begin position="17"/>
        <end position="35"/>
    </location>
</feature>
<evidence type="ECO:0000256" key="3">
    <source>
        <dbReference type="ARBA" id="ARBA00022475"/>
    </source>
</evidence>
<dbReference type="Pfam" id="PF09335">
    <property type="entry name" value="VTT_dom"/>
    <property type="match status" value="1"/>
</dbReference>
<feature type="transmembrane region" description="Helical" evidence="7">
    <location>
        <begin position="170"/>
        <end position="190"/>
    </location>
</feature>
<dbReference type="PANTHER" id="PTHR42709:SF6">
    <property type="entry name" value="UNDECAPRENYL PHOSPHATE TRANSPORTER A"/>
    <property type="match status" value="1"/>
</dbReference>
<evidence type="ECO:0000256" key="4">
    <source>
        <dbReference type="ARBA" id="ARBA00022692"/>
    </source>
</evidence>
<comment type="subcellular location">
    <subcellularLocation>
        <location evidence="1">Cell membrane</location>
        <topology evidence="1">Multi-pass membrane protein</topology>
    </subcellularLocation>
</comment>
<evidence type="ECO:0000256" key="7">
    <source>
        <dbReference type="SAM" id="Phobius"/>
    </source>
</evidence>
<feature type="transmembrane region" description="Helical" evidence="7">
    <location>
        <begin position="142"/>
        <end position="164"/>
    </location>
</feature>
<keyword evidence="3" id="KW-1003">Cell membrane</keyword>
<dbReference type="Proteomes" id="UP000183642">
    <property type="component" value="Unassembled WGS sequence"/>
</dbReference>
<evidence type="ECO:0000313" key="10">
    <source>
        <dbReference type="Proteomes" id="UP000183642"/>
    </source>
</evidence>
<evidence type="ECO:0000259" key="8">
    <source>
        <dbReference type="Pfam" id="PF09335"/>
    </source>
</evidence>
<accession>A0A1I5CPC9</accession>
<keyword evidence="4 7" id="KW-0812">Transmembrane</keyword>
<evidence type="ECO:0000256" key="5">
    <source>
        <dbReference type="ARBA" id="ARBA00022989"/>
    </source>
</evidence>
<dbReference type="AlphaFoldDB" id="A0A1I5CPC9"/>
<evidence type="ECO:0000256" key="2">
    <source>
        <dbReference type="ARBA" id="ARBA00010792"/>
    </source>
</evidence>
<comment type="similarity">
    <text evidence="2">Belongs to the DedA family.</text>
</comment>
<evidence type="ECO:0000256" key="1">
    <source>
        <dbReference type="ARBA" id="ARBA00004651"/>
    </source>
</evidence>
<evidence type="ECO:0000313" key="9">
    <source>
        <dbReference type="EMBL" id="SFN88773.1"/>
    </source>
</evidence>
<dbReference type="PANTHER" id="PTHR42709">
    <property type="entry name" value="ALKALINE PHOSPHATASE LIKE PROTEIN"/>
    <property type="match status" value="1"/>
</dbReference>
<dbReference type="GO" id="GO:0005886">
    <property type="term" value="C:plasma membrane"/>
    <property type="evidence" value="ECO:0007669"/>
    <property type="project" value="UniProtKB-SubCell"/>
</dbReference>
<name>A0A1I5CPC9_9ACTN</name>
<feature type="domain" description="VTT" evidence="8">
    <location>
        <begin position="36"/>
        <end position="158"/>
    </location>
</feature>
<protein>
    <submittedName>
        <fullName evidence="9">Membrane protein DedA, SNARE-associated domain</fullName>
    </submittedName>
</protein>
<dbReference type="EMBL" id="FOWE01000001">
    <property type="protein sequence ID" value="SFN88773.1"/>
    <property type="molecule type" value="Genomic_DNA"/>
</dbReference>